<dbReference type="PROSITE" id="PS50011">
    <property type="entry name" value="PROTEIN_KINASE_DOM"/>
    <property type="match status" value="2"/>
</dbReference>
<comment type="catalytic activity">
    <reaction evidence="16">
        <text>L-threonyl-[protein] + ATP = O-phospho-L-threonyl-[protein] + ADP + H(+)</text>
        <dbReference type="Rhea" id="RHEA:46608"/>
        <dbReference type="Rhea" id="RHEA-COMP:11060"/>
        <dbReference type="Rhea" id="RHEA-COMP:11605"/>
        <dbReference type="ChEBI" id="CHEBI:15378"/>
        <dbReference type="ChEBI" id="CHEBI:30013"/>
        <dbReference type="ChEBI" id="CHEBI:30616"/>
        <dbReference type="ChEBI" id="CHEBI:61977"/>
        <dbReference type="ChEBI" id="CHEBI:456216"/>
    </reaction>
</comment>
<keyword evidence="8 17" id="KW-0547">Nucleotide-binding</keyword>
<evidence type="ECO:0000313" key="23">
    <source>
        <dbReference type="EMBL" id="KAA0056892.1"/>
    </source>
</evidence>
<sequence>MTSSRLMILCFAFFSISIFLRHAIAQPDFQIYDCVENQGNFTTNSTYKANLNHLLSTFTTDHQINYGFYNFSYGHQNRANVIGLCRGDLTLLACTTCLNNSRTLLPLLCPNHIEAIGWYDECMLRYSNRSIFGSMETSPAFRAWNPNNASDPHRFIQLATTLLQQLTHEAALGDSRLKFATGIISVPNFPTIYGAVQCTPDLSPQNCTTCLFGAIQRIQLCCDGKAGGRIGRPSCNFRFESYLFYKQSSISLAPSPNPSLPPSPPPQRKASRRVAVIVAFVVVCAVIITITICIFLTKRRRRNPSTQVPSNLCWIHPYVAGMALEDEETDIESSQFDFDMIKIATNGFSDENKLGEGGFGVVYKGRLPNGETIAVKRLSRASSQGDNEFKNEILLVAKLQHRNLVQLLGFCFKENEKLLIYEFVENSSLEKFLFSKTFLCSIHLLFSIFDSVFVLRIIFINFGICNGADPKTGVSLDWKARYKIIHGITRGLVYLHEESQLRIIHRDLKASNILLDVDMNAKISDFGTARLFLHDQIQGNTRKVVGTYGYMAPEYVHKGHFSIKSDVFSFGVLVLEIVTGIKNNQVHLDNEIVGLVEHAWRNWHNGTTQNIIDPTLTSGSKTEMARCIHIGLLCVQENVAKRPNMGTVLLMLNSYSITLPRPSQPAFILSTTNSQISEQSNNNSTHELNDMSITELYPRFCPWFVWGNSVNAPSSIKKLFQKKNIFHNFSLGLLLNFMITITITIVFISPAISQPNFGCSNKTRNYTANSIYSANLQHILSSLPTDDRIAEGFLNISYGEGSNRVNAIALCRGDLTQEVCRSCLGDSVLELPIGCPNKKEALIWYSNCMFRYSDVRILGVVQDTPTFWIWNLEDAKDIQGFSQVVQGLLAQLAGEAALRDSKLKFAAANVSIENEDYSSVYGMVQCTPDISLSQCFNCLQTLAEVVQTWCPGKIGARMMRPNCNLRYEIQSFFDPAAVSGVSRSTPPPSPPSPLSSISPPHLSPNTSTNAEEKDSKRLKTVIIIVLPVVVVVVLVVLIVSIFIFLRARKQKVGVTEFNSTYTLTCSSGSEVDDTADLETLVFDISTIRNATDDFSDENHIGQGGFGAVYKGTLVNGQEIAVKRLSQNSMQGGSEFKNEVQLVAKLQHRNLVRLLGFCLYEDERILVFEFLENSSLDKFLFDPLKGQDLDWGMRYKIILGIARGLVYLHEDSQIKVIHRDLKAANILLDAEMNPKISDFGMAKLFQDDETRRNTNKIVGTQGYMAPEYAIYGAFSNKSDVFSFGVLILEIVTGQKNSSFYQEKNIDDLISYAWRNWREGTALNVVDPILRGGPSNEIKKCINIGLLCAQEHPADRPNMDTVLLLLNSDTITQPILSPPVDFMNRKPKSDISSPERSGSHVVEME</sequence>
<dbReference type="InterPro" id="IPR001245">
    <property type="entry name" value="Ser-Thr/Tyr_kinase_cat_dom"/>
</dbReference>
<keyword evidence="2" id="KW-0723">Serine/threonine-protein kinase</keyword>
<dbReference type="GO" id="GO:0004674">
    <property type="term" value="F:protein serine/threonine kinase activity"/>
    <property type="evidence" value="ECO:0007669"/>
    <property type="project" value="UniProtKB-KW"/>
</dbReference>
<keyword evidence="6 20" id="KW-0732">Signal</keyword>
<comment type="caution">
    <text evidence="23">The sequence shown here is derived from an EMBL/GenBank/DDBJ whole genome shotgun (WGS) entry which is preliminary data.</text>
</comment>
<dbReference type="Gene3D" id="3.30.430.20">
    <property type="entry name" value="Gnk2 domain, C-X8-C-X2-C motif"/>
    <property type="match status" value="4"/>
</dbReference>
<dbReference type="GO" id="GO:0006979">
    <property type="term" value="P:response to oxidative stress"/>
    <property type="evidence" value="ECO:0007669"/>
    <property type="project" value="UniProtKB-ARBA"/>
</dbReference>
<evidence type="ECO:0000256" key="1">
    <source>
        <dbReference type="ARBA" id="ARBA00004167"/>
    </source>
</evidence>
<keyword evidence="12 19" id="KW-0472">Membrane</keyword>
<evidence type="ECO:0000256" key="9">
    <source>
        <dbReference type="ARBA" id="ARBA00022777"/>
    </source>
</evidence>
<evidence type="ECO:0000256" key="10">
    <source>
        <dbReference type="ARBA" id="ARBA00022840"/>
    </source>
</evidence>
<evidence type="ECO:0000256" key="15">
    <source>
        <dbReference type="ARBA" id="ARBA00047558"/>
    </source>
</evidence>
<protein>
    <submittedName>
        <fullName evidence="23">Cysteine-rich receptor-like protein kinase 25</fullName>
    </submittedName>
</protein>
<dbReference type="Gene3D" id="1.10.510.10">
    <property type="entry name" value="Transferase(Phosphotransferase) domain 1"/>
    <property type="match status" value="2"/>
</dbReference>
<dbReference type="GO" id="GO:0005524">
    <property type="term" value="F:ATP binding"/>
    <property type="evidence" value="ECO:0007669"/>
    <property type="project" value="UniProtKB-UniRule"/>
</dbReference>
<dbReference type="InterPro" id="IPR008271">
    <property type="entry name" value="Ser/Thr_kinase_AS"/>
</dbReference>
<keyword evidence="10 17" id="KW-0067">ATP-binding</keyword>
<feature type="domain" description="Protein kinase" evidence="21">
    <location>
        <begin position="1094"/>
        <end position="1374"/>
    </location>
</feature>
<accession>A0A5A7UM22</accession>
<evidence type="ECO:0000256" key="19">
    <source>
        <dbReference type="SAM" id="Phobius"/>
    </source>
</evidence>
<feature type="binding site" evidence="17">
    <location>
        <position position="1122"/>
    </location>
    <ligand>
        <name>ATP</name>
        <dbReference type="ChEBI" id="CHEBI:30616"/>
    </ligand>
</feature>
<keyword evidence="4" id="KW-0808">Transferase</keyword>
<comment type="subcellular location">
    <subcellularLocation>
        <location evidence="1">Membrane</location>
        <topology evidence="1">Single-pass membrane protein</topology>
    </subcellularLocation>
</comment>
<reference evidence="23 24" key="1">
    <citation type="submission" date="2019-08" db="EMBL/GenBank/DDBJ databases">
        <title>Draft genome sequences of two oriental melons (Cucumis melo L. var makuwa).</title>
        <authorList>
            <person name="Kwon S.-Y."/>
        </authorList>
    </citation>
    <scope>NUCLEOTIDE SEQUENCE [LARGE SCALE GENOMIC DNA]</scope>
    <source>
        <strain evidence="24">cv. SW 3</strain>
        <tissue evidence="23">Leaf</tissue>
    </source>
</reference>
<name>A0A5A7UM22_CUCMM</name>
<dbReference type="Pfam" id="PF01657">
    <property type="entry name" value="Stress-antifung"/>
    <property type="match status" value="4"/>
</dbReference>
<evidence type="ECO:0000259" key="22">
    <source>
        <dbReference type="PROSITE" id="PS51473"/>
    </source>
</evidence>
<dbReference type="PROSITE" id="PS00107">
    <property type="entry name" value="PROTEIN_KINASE_ATP"/>
    <property type="match status" value="2"/>
</dbReference>
<dbReference type="FunFam" id="1.10.510.10:FF:000343">
    <property type="entry name" value="Cysteine-rich receptor-like protein kinase 28"/>
    <property type="match status" value="1"/>
</dbReference>
<evidence type="ECO:0000256" key="20">
    <source>
        <dbReference type="SAM" id="SignalP"/>
    </source>
</evidence>
<dbReference type="InterPro" id="IPR017441">
    <property type="entry name" value="Protein_kinase_ATP_BS"/>
</dbReference>
<dbReference type="OrthoDB" id="4062651at2759"/>
<keyword evidence="13 23" id="KW-0675">Receptor</keyword>
<evidence type="ECO:0000256" key="11">
    <source>
        <dbReference type="ARBA" id="ARBA00022989"/>
    </source>
</evidence>
<evidence type="ECO:0000313" key="24">
    <source>
        <dbReference type="Proteomes" id="UP000321393"/>
    </source>
</evidence>
<feature type="domain" description="Gnk2-homologous" evidence="22">
    <location>
        <begin position="137"/>
        <end position="244"/>
    </location>
</feature>
<feature type="transmembrane region" description="Helical" evidence="19">
    <location>
        <begin position="725"/>
        <end position="748"/>
    </location>
</feature>
<comment type="catalytic activity">
    <reaction evidence="15">
        <text>L-seryl-[protein] + ATP = O-phospho-L-seryl-[protein] + ADP + H(+)</text>
        <dbReference type="Rhea" id="RHEA:17989"/>
        <dbReference type="Rhea" id="RHEA-COMP:9863"/>
        <dbReference type="Rhea" id="RHEA-COMP:11604"/>
        <dbReference type="ChEBI" id="CHEBI:15378"/>
        <dbReference type="ChEBI" id="CHEBI:29999"/>
        <dbReference type="ChEBI" id="CHEBI:30616"/>
        <dbReference type="ChEBI" id="CHEBI:83421"/>
        <dbReference type="ChEBI" id="CHEBI:456216"/>
    </reaction>
</comment>
<dbReference type="PROSITE" id="PS51473">
    <property type="entry name" value="GNK2"/>
    <property type="match status" value="4"/>
</dbReference>
<dbReference type="InterPro" id="IPR000719">
    <property type="entry name" value="Prot_kinase_dom"/>
</dbReference>
<feature type="compositionally biased region" description="Low complexity" evidence="18">
    <location>
        <begin position="994"/>
        <end position="1004"/>
    </location>
</feature>
<evidence type="ECO:0000256" key="4">
    <source>
        <dbReference type="ARBA" id="ARBA00022679"/>
    </source>
</evidence>
<keyword evidence="11 19" id="KW-1133">Transmembrane helix</keyword>
<feature type="transmembrane region" description="Helical" evidence="19">
    <location>
        <begin position="274"/>
        <end position="296"/>
    </location>
</feature>
<keyword evidence="14" id="KW-0325">Glycoprotein</keyword>
<dbReference type="Proteomes" id="UP000321393">
    <property type="component" value="Unassembled WGS sequence"/>
</dbReference>
<evidence type="ECO:0000256" key="5">
    <source>
        <dbReference type="ARBA" id="ARBA00022692"/>
    </source>
</evidence>
<feature type="domain" description="Protein kinase" evidence="21">
    <location>
        <begin position="348"/>
        <end position="667"/>
    </location>
</feature>
<dbReference type="GO" id="GO:0005886">
    <property type="term" value="C:plasma membrane"/>
    <property type="evidence" value="ECO:0007669"/>
    <property type="project" value="TreeGrafter"/>
</dbReference>
<evidence type="ECO:0000259" key="21">
    <source>
        <dbReference type="PROSITE" id="PS50011"/>
    </source>
</evidence>
<evidence type="ECO:0000256" key="12">
    <source>
        <dbReference type="ARBA" id="ARBA00023136"/>
    </source>
</evidence>
<keyword evidence="5 19" id="KW-0812">Transmembrane</keyword>
<evidence type="ECO:0000256" key="3">
    <source>
        <dbReference type="ARBA" id="ARBA00022553"/>
    </source>
</evidence>
<feature type="domain" description="Gnk2-homologous" evidence="22">
    <location>
        <begin position="753"/>
        <end position="857"/>
    </location>
</feature>
<evidence type="ECO:0000256" key="8">
    <source>
        <dbReference type="ARBA" id="ARBA00022741"/>
    </source>
</evidence>
<evidence type="ECO:0000256" key="13">
    <source>
        <dbReference type="ARBA" id="ARBA00023170"/>
    </source>
</evidence>
<evidence type="ECO:0000256" key="16">
    <source>
        <dbReference type="ARBA" id="ARBA00047951"/>
    </source>
</evidence>
<dbReference type="CDD" id="cd23509">
    <property type="entry name" value="Gnk2-like"/>
    <property type="match status" value="4"/>
</dbReference>
<dbReference type="FunFam" id="1.10.510.10:FF:000129">
    <property type="entry name" value="cysteine-rich receptor-like protein kinase 10"/>
    <property type="match status" value="1"/>
</dbReference>
<dbReference type="FunFam" id="3.30.430.20:FF:000003">
    <property type="entry name" value="Cysteine-rich RLK (RECEPTOR-like protein kinase) 10"/>
    <property type="match status" value="2"/>
</dbReference>
<dbReference type="PANTHER" id="PTHR27002">
    <property type="entry name" value="RECEPTOR-LIKE SERINE/THREONINE-PROTEIN KINASE SD1-8"/>
    <property type="match status" value="1"/>
</dbReference>
<feature type="region of interest" description="Disordered" evidence="18">
    <location>
        <begin position="980"/>
        <end position="1011"/>
    </location>
</feature>
<dbReference type="Gene3D" id="3.30.200.20">
    <property type="entry name" value="Phosphorylase Kinase, domain 1"/>
    <property type="match status" value="2"/>
</dbReference>
<dbReference type="InterPro" id="IPR038408">
    <property type="entry name" value="GNK2_sf"/>
</dbReference>
<gene>
    <name evidence="23" type="ORF">E6C27_scaffold96G00610</name>
</gene>
<dbReference type="FunFam" id="3.30.200.20:FF:000142">
    <property type="entry name" value="Cysteine-rich receptor-like protein kinase 10"/>
    <property type="match status" value="2"/>
</dbReference>
<feature type="transmembrane region" description="Helical" evidence="19">
    <location>
        <begin position="438"/>
        <end position="459"/>
    </location>
</feature>
<keyword evidence="7" id="KW-0677">Repeat</keyword>
<feature type="signal peptide" evidence="20">
    <location>
        <begin position="1"/>
        <end position="25"/>
    </location>
</feature>
<dbReference type="GO" id="GO:0009737">
    <property type="term" value="P:response to abscisic acid"/>
    <property type="evidence" value="ECO:0007669"/>
    <property type="project" value="UniProtKB-ARBA"/>
</dbReference>
<dbReference type="CDD" id="cd14066">
    <property type="entry name" value="STKc_IRAK"/>
    <property type="match status" value="2"/>
</dbReference>
<feature type="binding site" evidence="17">
    <location>
        <position position="376"/>
    </location>
    <ligand>
        <name>ATP</name>
        <dbReference type="ChEBI" id="CHEBI:30616"/>
    </ligand>
</feature>
<proteinExistence type="predicted"/>
<dbReference type="SUPFAM" id="SSF56112">
    <property type="entry name" value="Protein kinase-like (PK-like)"/>
    <property type="match status" value="2"/>
</dbReference>
<dbReference type="InterPro" id="IPR002902">
    <property type="entry name" value="GNK2"/>
</dbReference>
<feature type="region of interest" description="Disordered" evidence="18">
    <location>
        <begin position="1375"/>
        <end position="1403"/>
    </location>
</feature>
<dbReference type="InterPro" id="IPR011009">
    <property type="entry name" value="Kinase-like_dom_sf"/>
</dbReference>
<keyword evidence="9 23" id="KW-0418">Kinase</keyword>
<dbReference type="EMBL" id="SSTE01007279">
    <property type="protein sequence ID" value="KAA0056892.1"/>
    <property type="molecule type" value="Genomic_DNA"/>
</dbReference>
<evidence type="ECO:0000256" key="2">
    <source>
        <dbReference type="ARBA" id="ARBA00022527"/>
    </source>
</evidence>
<evidence type="ECO:0000256" key="18">
    <source>
        <dbReference type="SAM" id="MobiDB-lite"/>
    </source>
</evidence>
<feature type="transmembrane region" description="Helical" evidence="19">
    <location>
        <begin position="1021"/>
        <end position="1045"/>
    </location>
</feature>
<evidence type="ECO:0000256" key="17">
    <source>
        <dbReference type="PROSITE-ProRule" id="PRU10141"/>
    </source>
</evidence>
<dbReference type="PROSITE" id="PS00108">
    <property type="entry name" value="PROTEIN_KINASE_ST"/>
    <property type="match status" value="2"/>
</dbReference>
<feature type="domain" description="Gnk2-homologous" evidence="22">
    <location>
        <begin position="863"/>
        <end position="972"/>
    </location>
</feature>
<evidence type="ECO:0000256" key="7">
    <source>
        <dbReference type="ARBA" id="ARBA00022737"/>
    </source>
</evidence>
<dbReference type="SMART" id="SM00220">
    <property type="entry name" value="S_TKc"/>
    <property type="match status" value="2"/>
</dbReference>
<keyword evidence="3" id="KW-0597">Phosphoprotein</keyword>
<organism evidence="23 24">
    <name type="scientific">Cucumis melo var. makuwa</name>
    <name type="common">Oriental melon</name>
    <dbReference type="NCBI Taxonomy" id="1194695"/>
    <lineage>
        <taxon>Eukaryota</taxon>
        <taxon>Viridiplantae</taxon>
        <taxon>Streptophyta</taxon>
        <taxon>Embryophyta</taxon>
        <taxon>Tracheophyta</taxon>
        <taxon>Spermatophyta</taxon>
        <taxon>Magnoliopsida</taxon>
        <taxon>eudicotyledons</taxon>
        <taxon>Gunneridae</taxon>
        <taxon>Pentapetalae</taxon>
        <taxon>rosids</taxon>
        <taxon>fabids</taxon>
        <taxon>Cucurbitales</taxon>
        <taxon>Cucurbitaceae</taxon>
        <taxon>Benincaseae</taxon>
        <taxon>Cucumis</taxon>
    </lineage>
</organism>
<dbReference type="FunFam" id="3.30.430.20:FF:000002">
    <property type="entry name" value="Cysteine-rich receptor-like protein kinase 10"/>
    <property type="match status" value="2"/>
</dbReference>
<feature type="chain" id="PRO_5022785129" evidence="20">
    <location>
        <begin position="26"/>
        <end position="1403"/>
    </location>
</feature>
<dbReference type="Pfam" id="PF07714">
    <property type="entry name" value="PK_Tyr_Ser-Thr"/>
    <property type="match status" value="2"/>
</dbReference>
<evidence type="ECO:0000256" key="6">
    <source>
        <dbReference type="ARBA" id="ARBA00022729"/>
    </source>
</evidence>
<dbReference type="PANTHER" id="PTHR27002:SF1082">
    <property type="entry name" value="OS06G0693000 PROTEIN"/>
    <property type="match status" value="1"/>
</dbReference>
<feature type="domain" description="Gnk2-homologous" evidence="22">
    <location>
        <begin position="29"/>
        <end position="131"/>
    </location>
</feature>
<evidence type="ECO:0000256" key="14">
    <source>
        <dbReference type="ARBA" id="ARBA00023180"/>
    </source>
</evidence>